<dbReference type="Pfam" id="PF18075">
    <property type="entry name" value="FtsX_ECD"/>
    <property type="match status" value="1"/>
</dbReference>
<keyword evidence="11 12" id="KW-0131">Cell cycle</keyword>
<protein>
    <recommendedName>
        <fullName evidence="5 12">Cell division protein FtsX</fullName>
    </recommendedName>
</protein>
<dbReference type="Pfam" id="PF02687">
    <property type="entry name" value="FtsX"/>
    <property type="match status" value="1"/>
</dbReference>
<comment type="subunit">
    <text evidence="4">Forms a membrane-associated complex with FtsE.</text>
</comment>
<evidence type="ECO:0000256" key="6">
    <source>
        <dbReference type="ARBA" id="ARBA00022475"/>
    </source>
</evidence>
<dbReference type="InterPro" id="IPR047929">
    <property type="entry name" value="FtsX_actino"/>
</dbReference>
<dbReference type="GO" id="GO:0005886">
    <property type="term" value="C:plasma membrane"/>
    <property type="evidence" value="ECO:0007669"/>
    <property type="project" value="UniProtKB-SubCell"/>
</dbReference>
<accession>A0A6J4HRG6</accession>
<feature type="domain" description="ABC3 transporter permease C-terminal" evidence="14">
    <location>
        <begin position="172"/>
        <end position="287"/>
    </location>
</feature>
<feature type="transmembrane region" description="Helical" evidence="13">
    <location>
        <begin position="263"/>
        <end position="288"/>
    </location>
</feature>
<name>A0A6J4HRG6_9ACTN</name>
<keyword evidence="7 12" id="KW-0132">Cell division</keyword>
<dbReference type="NCBIfam" id="NF038346">
    <property type="entry name" value="FtsX_actino"/>
    <property type="match status" value="1"/>
</dbReference>
<comment type="similarity">
    <text evidence="3 12">Belongs to the ABC-4 integral membrane protein family. FtsX subfamily.</text>
</comment>
<dbReference type="PIRSF" id="PIRSF003097">
    <property type="entry name" value="FtsX"/>
    <property type="match status" value="1"/>
</dbReference>
<evidence type="ECO:0000256" key="8">
    <source>
        <dbReference type="ARBA" id="ARBA00022692"/>
    </source>
</evidence>
<evidence type="ECO:0000256" key="3">
    <source>
        <dbReference type="ARBA" id="ARBA00007379"/>
    </source>
</evidence>
<dbReference type="EMBL" id="CADCTP010000094">
    <property type="protein sequence ID" value="CAA9230950.1"/>
    <property type="molecule type" value="Genomic_DNA"/>
</dbReference>
<dbReference type="AlphaFoldDB" id="A0A6J4HRG6"/>
<dbReference type="PANTHER" id="PTHR47755">
    <property type="entry name" value="CELL DIVISION PROTEIN FTSX"/>
    <property type="match status" value="1"/>
</dbReference>
<feature type="transmembrane region" description="Helical" evidence="13">
    <location>
        <begin position="170"/>
        <end position="194"/>
    </location>
</feature>
<evidence type="ECO:0000259" key="14">
    <source>
        <dbReference type="Pfam" id="PF02687"/>
    </source>
</evidence>
<keyword evidence="8 13" id="KW-0812">Transmembrane</keyword>
<comment type="function">
    <text evidence="1">Part of the ABC transporter FtsEX involved in cellular division.</text>
</comment>
<evidence type="ECO:0000256" key="1">
    <source>
        <dbReference type="ARBA" id="ARBA00003552"/>
    </source>
</evidence>
<evidence type="ECO:0000256" key="5">
    <source>
        <dbReference type="ARBA" id="ARBA00021907"/>
    </source>
</evidence>
<dbReference type="GO" id="GO:0051301">
    <property type="term" value="P:cell division"/>
    <property type="evidence" value="ECO:0007669"/>
    <property type="project" value="UniProtKB-KW"/>
</dbReference>
<dbReference type="InterPro" id="IPR040690">
    <property type="entry name" value="FtsX_ECD"/>
</dbReference>
<evidence type="ECO:0000256" key="4">
    <source>
        <dbReference type="ARBA" id="ARBA00011160"/>
    </source>
</evidence>
<comment type="subcellular location">
    <subcellularLocation>
        <location evidence="2">Cell membrane</location>
        <topology evidence="2">Multi-pass membrane protein</topology>
    </subcellularLocation>
</comment>
<feature type="domain" description="FtsX extracellular" evidence="15">
    <location>
        <begin position="56"/>
        <end position="149"/>
    </location>
</feature>
<keyword evidence="6 12" id="KW-1003">Cell membrane</keyword>
<evidence type="ECO:0000313" key="16">
    <source>
        <dbReference type="EMBL" id="CAA9230950.1"/>
    </source>
</evidence>
<evidence type="ECO:0000256" key="2">
    <source>
        <dbReference type="ARBA" id="ARBA00004651"/>
    </source>
</evidence>
<dbReference type="Gene3D" id="3.30.70.3040">
    <property type="match status" value="1"/>
</dbReference>
<evidence type="ECO:0000259" key="15">
    <source>
        <dbReference type="Pfam" id="PF18075"/>
    </source>
</evidence>
<dbReference type="InterPro" id="IPR004513">
    <property type="entry name" value="FtsX"/>
</dbReference>
<keyword evidence="9 13" id="KW-1133">Transmembrane helix</keyword>
<evidence type="ECO:0000256" key="13">
    <source>
        <dbReference type="SAM" id="Phobius"/>
    </source>
</evidence>
<proteinExistence type="inferred from homology"/>
<reference evidence="16" key="1">
    <citation type="submission" date="2020-02" db="EMBL/GenBank/DDBJ databases">
        <authorList>
            <person name="Meier V. D."/>
        </authorList>
    </citation>
    <scope>NUCLEOTIDE SEQUENCE</scope>
    <source>
        <strain evidence="16">AVDCRST_MAG41</strain>
    </source>
</reference>
<sequence>MRLNFVFTEVAAGLRRNLTMTIAMIMTTAISLAFFGAGLLVAQQIGDMKELYYDKLEVSIYLQDEVTPAQREAVTSQLDGSPEVESYQYLDKAAAFARFKELFKGNPQLVNQATQEDLPATYLVRMKDPERYTVLAQQFPGGKNGVDQVQGQSEVLDRIFSLFNGIRNAAIALALLQALAALLLISNTIQVAAFNRRVETGIMRLVGASRWYTQLPFVLEAALAGLAGAILALGGLVAAKYLFVDKTLAEPIRSGIVPPIDLGTILAISPYVAGVGVLLASIAAYVTLRLYVRL</sequence>
<gene>
    <name evidence="16" type="ORF">AVDCRST_MAG41-946</name>
</gene>
<evidence type="ECO:0000256" key="11">
    <source>
        <dbReference type="ARBA" id="ARBA00023306"/>
    </source>
</evidence>
<feature type="transmembrane region" description="Helical" evidence="13">
    <location>
        <begin position="21"/>
        <end position="42"/>
    </location>
</feature>
<evidence type="ECO:0000256" key="7">
    <source>
        <dbReference type="ARBA" id="ARBA00022618"/>
    </source>
</evidence>
<keyword evidence="10 12" id="KW-0472">Membrane</keyword>
<evidence type="ECO:0000256" key="12">
    <source>
        <dbReference type="PIRNR" id="PIRNR003097"/>
    </source>
</evidence>
<evidence type="ECO:0000256" key="9">
    <source>
        <dbReference type="ARBA" id="ARBA00022989"/>
    </source>
</evidence>
<evidence type="ECO:0000256" key="10">
    <source>
        <dbReference type="ARBA" id="ARBA00023136"/>
    </source>
</evidence>
<dbReference type="PANTHER" id="PTHR47755:SF1">
    <property type="entry name" value="CELL DIVISION PROTEIN FTSX"/>
    <property type="match status" value="1"/>
</dbReference>
<dbReference type="InterPro" id="IPR003838">
    <property type="entry name" value="ABC3_permease_C"/>
</dbReference>
<feature type="transmembrane region" description="Helical" evidence="13">
    <location>
        <begin position="215"/>
        <end position="243"/>
    </location>
</feature>
<organism evidence="16">
    <name type="scientific">uncultured Mycobacteriales bacterium</name>
    <dbReference type="NCBI Taxonomy" id="581187"/>
    <lineage>
        <taxon>Bacteria</taxon>
        <taxon>Bacillati</taxon>
        <taxon>Actinomycetota</taxon>
        <taxon>Actinomycetes</taxon>
        <taxon>Mycobacteriales</taxon>
        <taxon>environmental samples</taxon>
    </lineage>
</organism>